<organism evidence="1 2">
    <name type="scientific">Sesamum angolense</name>
    <dbReference type="NCBI Taxonomy" id="2727404"/>
    <lineage>
        <taxon>Eukaryota</taxon>
        <taxon>Viridiplantae</taxon>
        <taxon>Streptophyta</taxon>
        <taxon>Embryophyta</taxon>
        <taxon>Tracheophyta</taxon>
        <taxon>Spermatophyta</taxon>
        <taxon>Magnoliopsida</taxon>
        <taxon>eudicotyledons</taxon>
        <taxon>Gunneridae</taxon>
        <taxon>Pentapetalae</taxon>
        <taxon>asterids</taxon>
        <taxon>lamiids</taxon>
        <taxon>Lamiales</taxon>
        <taxon>Pedaliaceae</taxon>
        <taxon>Sesamum</taxon>
    </lineage>
</organism>
<dbReference type="Proteomes" id="UP001289374">
    <property type="component" value="Unassembled WGS sequence"/>
</dbReference>
<proteinExistence type="predicted"/>
<gene>
    <name evidence="1" type="ORF">Sango_2074500</name>
</gene>
<accession>A0AAE1WB36</accession>
<keyword evidence="2" id="KW-1185">Reference proteome</keyword>
<protein>
    <submittedName>
        <fullName evidence="1">Uncharacterized protein</fullName>
    </submittedName>
</protein>
<evidence type="ECO:0000313" key="2">
    <source>
        <dbReference type="Proteomes" id="UP001289374"/>
    </source>
</evidence>
<comment type="caution">
    <text evidence="1">The sequence shown here is derived from an EMBL/GenBank/DDBJ whole genome shotgun (WGS) entry which is preliminary data.</text>
</comment>
<reference evidence="1" key="1">
    <citation type="submission" date="2020-06" db="EMBL/GenBank/DDBJ databases">
        <authorList>
            <person name="Li T."/>
            <person name="Hu X."/>
            <person name="Zhang T."/>
            <person name="Song X."/>
            <person name="Zhang H."/>
            <person name="Dai N."/>
            <person name="Sheng W."/>
            <person name="Hou X."/>
            <person name="Wei L."/>
        </authorList>
    </citation>
    <scope>NUCLEOTIDE SEQUENCE</scope>
    <source>
        <strain evidence="1">K16</strain>
        <tissue evidence="1">Leaf</tissue>
    </source>
</reference>
<dbReference type="EMBL" id="JACGWL010000012">
    <property type="protein sequence ID" value="KAK4390112.1"/>
    <property type="molecule type" value="Genomic_DNA"/>
</dbReference>
<reference evidence="1" key="2">
    <citation type="journal article" date="2024" name="Plant">
        <title>Genomic evolution and insights into agronomic trait innovations of Sesamum species.</title>
        <authorList>
            <person name="Miao H."/>
            <person name="Wang L."/>
            <person name="Qu L."/>
            <person name="Liu H."/>
            <person name="Sun Y."/>
            <person name="Le M."/>
            <person name="Wang Q."/>
            <person name="Wei S."/>
            <person name="Zheng Y."/>
            <person name="Lin W."/>
            <person name="Duan Y."/>
            <person name="Cao H."/>
            <person name="Xiong S."/>
            <person name="Wang X."/>
            <person name="Wei L."/>
            <person name="Li C."/>
            <person name="Ma Q."/>
            <person name="Ju M."/>
            <person name="Zhao R."/>
            <person name="Li G."/>
            <person name="Mu C."/>
            <person name="Tian Q."/>
            <person name="Mei H."/>
            <person name="Zhang T."/>
            <person name="Gao T."/>
            <person name="Zhang H."/>
        </authorList>
    </citation>
    <scope>NUCLEOTIDE SEQUENCE</scope>
    <source>
        <strain evidence="1">K16</strain>
    </source>
</reference>
<evidence type="ECO:0000313" key="1">
    <source>
        <dbReference type="EMBL" id="KAK4390112.1"/>
    </source>
</evidence>
<dbReference type="AlphaFoldDB" id="A0AAE1WB36"/>
<sequence length="212" mass="23118">MFGACQSSGENEFSEYCVGNSSSMDDWMGLKLWSYDVEVVGYAAVQAARDLDIASALNEHFLGARWGPPRAYSRHLRGVFRVPGRHGNLTGGVGPGRSTLGTESAGRLQATRKVAPRAAGNQGQHLPCDWVIEASTPRPRDPTRGMRYRVLAVHGGPVAKMCGRGATPHCGKTVKPCRRARRHAEHAVRDHCEMSAYRMGHGLKMRSYSAEA</sequence>
<name>A0AAE1WB36_9LAMI</name>